<dbReference type="SUPFAM" id="SSF53448">
    <property type="entry name" value="Nucleotide-diphospho-sugar transferases"/>
    <property type="match status" value="1"/>
</dbReference>
<dbReference type="Pfam" id="PF00535">
    <property type="entry name" value="Glycos_transf_2"/>
    <property type="match status" value="1"/>
</dbReference>
<keyword evidence="5" id="KW-0472">Membrane</keyword>
<dbReference type="GO" id="GO:0016757">
    <property type="term" value="F:glycosyltransferase activity"/>
    <property type="evidence" value="ECO:0007669"/>
    <property type="project" value="UniProtKB-KW"/>
</dbReference>
<comment type="subcellular location">
    <subcellularLocation>
        <location evidence="1">Cell membrane</location>
    </subcellularLocation>
</comment>
<dbReference type="InterPro" id="IPR029044">
    <property type="entry name" value="Nucleotide-diphossugar_trans"/>
</dbReference>
<dbReference type="PANTHER" id="PTHR43646:SF2">
    <property type="entry name" value="GLYCOSYLTRANSFERASE 2-LIKE DOMAIN-CONTAINING PROTEIN"/>
    <property type="match status" value="1"/>
</dbReference>
<evidence type="ECO:0000256" key="1">
    <source>
        <dbReference type="ARBA" id="ARBA00004236"/>
    </source>
</evidence>
<dbReference type="PANTHER" id="PTHR43646">
    <property type="entry name" value="GLYCOSYLTRANSFERASE"/>
    <property type="match status" value="1"/>
</dbReference>
<sequence length="384" mass="42147">MRTNLQPMLIAKMVLTLAQLAIVGRLLFSALQRIPRDVPAASDADRQTAMTVIIPVYNEQSRLAPCLEGVLRFSHLVQEILVVDTGSTDRTCALAQSYAVRDQRIRVVSAGDPPHGWNGKSWGIVHGIKLASPESEWILLLDADVRPSPTLPDRLLAACEELGVRCASVALLQAPAADPLSWLLHPAMLTSLVYRVGLPGQIARSPDQVFANGQALILHRHLLAALDNGRRVAFANAEDLALARALSAMGEPIAFLDALDDSFVTMYPEGRQVWTSWPRSLHLKESRGNFAVVLDLALLTITQGAWLPLCLISLRSPTLRLPAFLSAAVRLGILAGMQRAYRWHSWWYWLSPAVDVFVVARIIQAATVQRPVWRGRTIGQGGQP</sequence>
<dbReference type="AlphaFoldDB" id="A0A7C5VT96"/>
<organism evidence="7">
    <name type="scientific">Thermomicrobium roseum</name>
    <dbReference type="NCBI Taxonomy" id="500"/>
    <lineage>
        <taxon>Bacteria</taxon>
        <taxon>Pseudomonadati</taxon>
        <taxon>Thermomicrobiota</taxon>
        <taxon>Thermomicrobia</taxon>
        <taxon>Thermomicrobiales</taxon>
        <taxon>Thermomicrobiaceae</taxon>
        <taxon>Thermomicrobium</taxon>
    </lineage>
</organism>
<evidence type="ECO:0000256" key="5">
    <source>
        <dbReference type="ARBA" id="ARBA00023136"/>
    </source>
</evidence>
<keyword evidence="2" id="KW-1003">Cell membrane</keyword>
<dbReference type="Gene3D" id="3.90.550.10">
    <property type="entry name" value="Spore Coat Polysaccharide Biosynthesis Protein SpsA, Chain A"/>
    <property type="match status" value="1"/>
</dbReference>
<keyword evidence="3" id="KW-0328">Glycosyltransferase</keyword>
<dbReference type="InterPro" id="IPR001173">
    <property type="entry name" value="Glyco_trans_2-like"/>
</dbReference>
<comment type="caution">
    <text evidence="7">The sequence shown here is derived from an EMBL/GenBank/DDBJ whole genome shotgun (WGS) entry which is preliminary data.</text>
</comment>
<evidence type="ECO:0000256" key="3">
    <source>
        <dbReference type="ARBA" id="ARBA00022676"/>
    </source>
</evidence>
<feature type="domain" description="Glycosyltransferase 2-like" evidence="6">
    <location>
        <begin position="51"/>
        <end position="176"/>
    </location>
</feature>
<name>A0A7C5VT96_THERO</name>
<evidence type="ECO:0000256" key="2">
    <source>
        <dbReference type="ARBA" id="ARBA00022475"/>
    </source>
</evidence>
<keyword evidence="4 7" id="KW-0808">Transferase</keyword>
<proteinExistence type="predicted"/>
<evidence type="ECO:0000256" key="4">
    <source>
        <dbReference type="ARBA" id="ARBA00022679"/>
    </source>
</evidence>
<accession>A0A7C5VT96</accession>
<dbReference type="GO" id="GO:0005886">
    <property type="term" value="C:plasma membrane"/>
    <property type="evidence" value="ECO:0007669"/>
    <property type="project" value="UniProtKB-SubCell"/>
</dbReference>
<evidence type="ECO:0000259" key="6">
    <source>
        <dbReference type="Pfam" id="PF00535"/>
    </source>
</evidence>
<reference evidence="7" key="1">
    <citation type="journal article" date="2020" name="mSystems">
        <title>Genome- and Community-Level Interaction Insights into Carbon Utilization and Element Cycling Functions of Hydrothermarchaeota in Hydrothermal Sediment.</title>
        <authorList>
            <person name="Zhou Z."/>
            <person name="Liu Y."/>
            <person name="Xu W."/>
            <person name="Pan J."/>
            <person name="Luo Z.H."/>
            <person name="Li M."/>
        </authorList>
    </citation>
    <scope>NUCLEOTIDE SEQUENCE [LARGE SCALE GENOMIC DNA]</scope>
    <source>
        <strain evidence="7">SpSt-1065</strain>
    </source>
</reference>
<protein>
    <submittedName>
        <fullName evidence="7">Glycosyltransferase</fullName>
    </submittedName>
</protein>
<dbReference type="EMBL" id="DRWX01000004">
    <property type="protein sequence ID" value="HHM95611.1"/>
    <property type="molecule type" value="Genomic_DNA"/>
</dbReference>
<gene>
    <name evidence="7" type="ORF">ENM21_00080</name>
</gene>
<evidence type="ECO:0000313" key="7">
    <source>
        <dbReference type="EMBL" id="HHM95611.1"/>
    </source>
</evidence>